<comment type="caution">
    <text evidence="1">The sequence shown here is derived from an EMBL/GenBank/DDBJ whole genome shotgun (WGS) entry which is preliminary data.</text>
</comment>
<dbReference type="Proteomes" id="UP000234345">
    <property type="component" value="Unassembled WGS sequence"/>
</dbReference>
<organism evidence="1 2">
    <name type="scientific">Xanthomonas campestris pv. phaseoli</name>
    <dbReference type="NCBI Taxonomy" id="317013"/>
    <lineage>
        <taxon>Bacteria</taxon>
        <taxon>Pseudomonadati</taxon>
        <taxon>Pseudomonadota</taxon>
        <taxon>Gammaproteobacteria</taxon>
        <taxon>Lysobacterales</taxon>
        <taxon>Lysobacteraceae</taxon>
        <taxon>Xanthomonas</taxon>
    </lineage>
</organism>
<evidence type="ECO:0000313" key="2">
    <source>
        <dbReference type="Proteomes" id="UP000234345"/>
    </source>
</evidence>
<dbReference type="EMBL" id="OCZC01000019">
    <property type="protein sequence ID" value="SOO22157.1"/>
    <property type="molecule type" value="Genomic_DNA"/>
</dbReference>
<proteinExistence type="predicted"/>
<reference evidence="1 2" key="1">
    <citation type="submission" date="2017-10" db="EMBL/GenBank/DDBJ databases">
        <authorList>
            <person name="Regsiter A."/>
            <person name="William W."/>
        </authorList>
    </citation>
    <scope>NUCLEOTIDE SEQUENCE [LARGE SCALE GENOMIC DNA]</scope>
    <source>
        <strain evidence="1 2">CFBP6991</strain>
    </source>
</reference>
<evidence type="ECO:0000313" key="1">
    <source>
        <dbReference type="EMBL" id="SOO22157.1"/>
    </source>
</evidence>
<sequence length="82" mass="9325">MRRSMKIELDLIYFRRIHVLRRSVTIDCKESRVQCAAATGSRTDAQGFACRRPFLRSPSRASWRSTPVFLACNTASVCSRAT</sequence>
<accession>A0A7Z7IXG8</accession>
<protein>
    <submittedName>
        <fullName evidence="1">Uncharacterized protein</fullName>
    </submittedName>
</protein>
<dbReference type="AlphaFoldDB" id="A0A7Z7IXG8"/>
<gene>
    <name evidence="1" type="ORF">XFF6991_120024</name>
</gene>
<name>A0A7Z7IXG8_XANCH</name>